<dbReference type="OrthoDB" id="429813at2759"/>
<evidence type="ECO:0000313" key="1">
    <source>
        <dbReference type="EMBL" id="KAH7125937.1"/>
    </source>
</evidence>
<gene>
    <name evidence="1" type="ORF">EDB81DRAFT_889654</name>
</gene>
<dbReference type="Proteomes" id="UP000738349">
    <property type="component" value="Unassembled WGS sequence"/>
</dbReference>
<comment type="caution">
    <text evidence="1">The sequence shown here is derived from an EMBL/GenBank/DDBJ whole genome shotgun (WGS) entry which is preliminary data.</text>
</comment>
<dbReference type="EMBL" id="JAGMUV010000020">
    <property type="protein sequence ID" value="KAH7125937.1"/>
    <property type="molecule type" value="Genomic_DNA"/>
</dbReference>
<protein>
    <submittedName>
        <fullName evidence="1">Pyoverdine/dityrosine biosynthesis protein-domain-containing protein</fullName>
    </submittedName>
</protein>
<accession>A0A9P9DVV1</accession>
<dbReference type="Pfam" id="PF05141">
    <property type="entry name" value="DIT1_PvcA"/>
    <property type="match status" value="1"/>
</dbReference>
<name>A0A9P9DVV1_9HYPO</name>
<dbReference type="PANTHER" id="PTHR37285">
    <property type="entry name" value="SPORE WALL MATURATION PROTEIN DIT1"/>
    <property type="match status" value="1"/>
</dbReference>
<dbReference type="AlphaFoldDB" id="A0A9P9DVV1"/>
<proteinExistence type="predicted"/>
<sequence>MPALSQSDIDAILAVFRLFSQYENQSESARPPYEATVTSRIRDLHAARSPLTLLLPAFPWKNPNTDKVLSGDPDLGEELGLARLNHLCEELGRIHPYGAKLTLVADGPVYNDLLAIPDSDFYDYGVKLRHLAKARGFSHITFTRLLDVLDLGDGDALSKKDYLANADICRRVMERFVGTDFNLASQIKQHPDTALTYQKYVRSARDDLRWGPEIDPDVKGDPDRYAAETLKVAERMTARLLAYEAALQAKFPGHIRLSIHRSTGKSKISVPLIPQPDEFGLTPWHSCLLVTAEGRFRTGPSKDFRDDGKYEVSTKDGKPYFVREKHPDFDWPNHVEISHGYGGKIIITNTSTKESEKRLDKDAKIKLANLALRFEELEVHGFLAE</sequence>
<organism evidence="1 2">
    <name type="scientific">Dactylonectria macrodidyma</name>
    <dbReference type="NCBI Taxonomy" id="307937"/>
    <lineage>
        <taxon>Eukaryota</taxon>
        <taxon>Fungi</taxon>
        <taxon>Dikarya</taxon>
        <taxon>Ascomycota</taxon>
        <taxon>Pezizomycotina</taxon>
        <taxon>Sordariomycetes</taxon>
        <taxon>Hypocreomycetidae</taxon>
        <taxon>Hypocreales</taxon>
        <taxon>Nectriaceae</taxon>
        <taxon>Dactylonectria</taxon>
    </lineage>
</organism>
<reference evidence="1" key="1">
    <citation type="journal article" date="2021" name="Nat. Commun.">
        <title>Genetic determinants of endophytism in the Arabidopsis root mycobiome.</title>
        <authorList>
            <person name="Mesny F."/>
            <person name="Miyauchi S."/>
            <person name="Thiergart T."/>
            <person name="Pickel B."/>
            <person name="Atanasova L."/>
            <person name="Karlsson M."/>
            <person name="Huettel B."/>
            <person name="Barry K.W."/>
            <person name="Haridas S."/>
            <person name="Chen C."/>
            <person name="Bauer D."/>
            <person name="Andreopoulos W."/>
            <person name="Pangilinan J."/>
            <person name="LaButti K."/>
            <person name="Riley R."/>
            <person name="Lipzen A."/>
            <person name="Clum A."/>
            <person name="Drula E."/>
            <person name="Henrissat B."/>
            <person name="Kohler A."/>
            <person name="Grigoriev I.V."/>
            <person name="Martin F.M."/>
            <person name="Hacquard S."/>
        </authorList>
    </citation>
    <scope>NUCLEOTIDE SEQUENCE</scope>
    <source>
        <strain evidence="1">MPI-CAGE-AT-0147</strain>
    </source>
</reference>
<evidence type="ECO:0000313" key="2">
    <source>
        <dbReference type="Proteomes" id="UP000738349"/>
    </source>
</evidence>
<dbReference type="InterPro" id="IPR007817">
    <property type="entry name" value="Isocyanide_synthase_DIT1"/>
</dbReference>
<keyword evidence="2" id="KW-1185">Reference proteome</keyword>
<dbReference type="PANTHER" id="PTHR37285:SF5">
    <property type="entry name" value="SPORE WALL MATURATION PROTEIN DIT1"/>
    <property type="match status" value="1"/>
</dbReference>